<dbReference type="Proteomes" id="UP000481153">
    <property type="component" value="Unassembled WGS sequence"/>
</dbReference>
<proteinExistence type="predicted"/>
<dbReference type="VEuPathDB" id="FungiDB:AeMF1_019177"/>
<protein>
    <submittedName>
        <fullName evidence="2">Uncharacterized protein</fullName>
    </submittedName>
</protein>
<organism evidence="2 3">
    <name type="scientific">Aphanomyces euteiches</name>
    <dbReference type="NCBI Taxonomy" id="100861"/>
    <lineage>
        <taxon>Eukaryota</taxon>
        <taxon>Sar</taxon>
        <taxon>Stramenopiles</taxon>
        <taxon>Oomycota</taxon>
        <taxon>Saprolegniomycetes</taxon>
        <taxon>Saprolegniales</taxon>
        <taxon>Verrucalvaceae</taxon>
        <taxon>Aphanomyces</taxon>
    </lineage>
</organism>
<dbReference type="EMBL" id="VJMJ01000205">
    <property type="protein sequence ID" value="KAF0726866.1"/>
    <property type="molecule type" value="Genomic_DNA"/>
</dbReference>
<feature type="region of interest" description="Disordered" evidence="1">
    <location>
        <begin position="1"/>
        <end position="45"/>
    </location>
</feature>
<evidence type="ECO:0000256" key="1">
    <source>
        <dbReference type="SAM" id="MobiDB-lite"/>
    </source>
</evidence>
<sequence>MSGAGKGKGKGKAKIQTQDKGKGKAKVPAQDKGKGRAKVPLEGNESKKTLSMNILAIRQRNARDAAKQLNMTTAQMIKVMEKQVELLENDLMRRKQEVDPHFLATVLATAEILDFQETNKELKSMLENREKLMKWLAAWVETYKVHKGGPNYMEVTLLQDDNGRRRGSVYMTNRAHMMSQNANPYKPFGCRIEDDTKVTAHLGEDANGVCVQAFECHVIFTVEANYENVAKTWRFDQTESTPIFSVKSVEDMDHDILYMIHEHNELKRKRIAISGIFRGYEGQDRITITHTGIAVDERYPFTPGEVRSNGFQWVIFEHVTDRLTIVRWSLLNYCPVNVNGSLSLLETAQSLRCPVSQYDSEEAIIERMCRVSEQGLMKIRDQFRGRCKRFLLEPFTMGSRDKFFDENH</sequence>
<reference evidence="2 3" key="1">
    <citation type="submission" date="2019-07" db="EMBL/GenBank/DDBJ databases">
        <title>Genomics analysis of Aphanomyces spp. identifies a new class of oomycete effector associated with host adaptation.</title>
        <authorList>
            <person name="Gaulin E."/>
        </authorList>
    </citation>
    <scope>NUCLEOTIDE SEQUENCE [LARGE SCALE GENOMIC DNA]</scope>
    <source>
        <strain evidence="2 3">ATCC 201684</strain>
    </source>
</reference>
<accession>A0A6G0WI46</accession>
<evidence type="ECO:0000313" key="3">
    <source>
        <dbReference type="Proteomes" id="UP000481153"/>
    </source>
</evidence>
<gene>
    <name evidence="2" type="ORF">Ae201684_015008</name>
</gene>
<comment type="caution">
    <text evidence="2">The sequence shown here is derived from an EMBL/GenBank/DDBJ whole genome shotgun (WGS) entry which is preliminary data.</text>
</comment>
<name>A0A6G0WI46_9STRA</name>
<keyword evidence="3" id="KW-1185">Reference proteome</keyword>
<dbReference type="AlphaFoldDB" id="A0A6G0WI46"/>
<evidence type="ECO:0000313" key="2">
    <source>
        <dbReference type="EMBL" id="KAF0726866.1"/>
    </source>
</evidence>